<dbReference type="GO" id="GO:0045905">
    <property type="term" value="P:positive regulation of translational termination"/>
    <property type="evidence" value="ECO:0007669"/>
    <property type="project" value="EnsemblFungi"/>
</dbReference>
<proteinExistence type="predicted"/>
<reference evidence="2 3" key="1">
    <citation type="journal article" date="2011" name="Proc. Natl. Acad. Sci. U.S.A.">
        <title>Evolutionary erosion of yeast sex chromosomes by mating-type switching accidents.</title>
        <authorList>
            <person name="Gordon J.L."/>
            <person name="Armisen D."/>
            <person name="Proux-Wera E."/>
            <person name="Oheigeartaigh S.S."/>
            <person name="Byrne K.P."/>
            <person name="Wolfe K.H."/>
        </authorList>
    </citation>
    <scope>NUCLEOTIDE SEQUENCE [LARGE SCALE GENOMIC DNA]</scope>
    <source>
        <strain evidence="3">ATCC 22294 / BCRC 22015 / CBS 2517 / CECT 1963 / NBRC 1671 / NRRL Y-8276</strain>
    </source>
</reference>
<gene>
    <name evidence="2" type="primary">KAFR0C04250</name>
    <name evidence="2" type="ORF">KAFR_0C04250</name>
</gene>
<dbReference type="FunCoup" id="H2ASR6">
    <property type="interactions" value="148"/>
</dbReference>
<dbReference type="AlphaFoldDB" id="H2ASR6"/>
<evidence type="ECO:0000256" key="1">
    <source>
        <dbReference type="ARBA" id="ARBA00022679"/>
    </source>
</evidence>
<dbReference type="InterPro" id="IPR019410">
    <property type="entry name" value="Methyltransf_16"/>
</dbReference>
<dbReference type="PANTHER" id="PTHR14614">
    <property type="entry name" value="HEPATOCELLULAR CARCINOMA-ASSOCIATED ANTIGEN"/>
    <property type="match status" value="1"/>
</dbReference>
<dbReference type="GO" id="GO:0016279">
    <property type="term" value="F:protein-lysine N-methyltransferase activity"/>
    <property type="evidence" value="ECO:0007669"/>
    <property type="project" value="EnsemblFungi"/>
</dbReference>
<protein>
    <submittedName>
        <fullName evidence="2">Uncharacterized protein</fullName>
    </submittedName>
</protein>
<dbReference type="eggNOG" id="KOG2793">
    <property type="taxonomic scope" value="Eukaryota"/>
</dbReference>
<dbReference type="OrthoDB" id="433955at2759"/>
<dbReference type="GO" id="GO:0005829">
    <property type="term" value="C:cytosol"/>
    <property type="evidence" value="ECO:0007669"/>
    <property type="project" value="TreeGrafter"/>
</dbReference>
<evidence type="ECO:0000313" key="2">
    <source>
        <dbReference type="EMBL" id="CCF57416.1"/>
    </source>
</evidence>
<dbReference type="CDD" id="cd02440">
    <property type="entry name" value="AdoMet_MTases"/>
    <property type="match status" value="1"/>
</dbReference>
<dbReference type="SUPFAM" id="SSF53335">
    <property type="entry name" value="S-adenosyl-L-methionine-dependent methyltransferases"/>
    <property type="match status" value="1"/>
</dbReference>
<keyword evidence="3" id="KW-1185">Reference proteome</keyword>
<evidence type="ECO:0000313" key="3">
    <source>
        <dbReference type="Proteomes" id="UP000005220"/>
    </source>
</evidence>
<name>H2ASR6_KAZAF</name>
<dbReference type="InParanoid" id="H2ASR6"/>
<dbReference type="STRING" id="1071382.H2ASR6"/>
<dbReference type="GeneID" id="13885335"/>
<dbReference type="EMBL" id="HE650823">
    <property type="protein sequence ID" value="CCF57416.1"/>
    <property type="molecule type" value="Genomic_DNA"/>
</dbReference>
<dbReference type="Proteomes" id="UP000005220">
    <property type="component" value="Chromosome 3"/>
</dbReference>
<dbReference type="KEGG" id="kaf:KAFR_0C04250"/>
<accession>H2ASR6</accession>
<keyword evidence="1" id="KW-0808">Transferase</keyword>
<dbReference type="Gene3D" id="3.40.50.150">
    <property type="entry name" value="Vaccinia Virus protein VP39"/>
    <property type="match status" value="1"/>
</dbReference>
<dbReference type="InterPro" id="IPR029063">
    <property type="entry name" value="SAM-dependent_MTases_sf"/>
</dbReference>
<dbReference type="Pfam" id="PF10294">
    <property type="entry name" value="Methyltransf_16"/>
    <property type="match status" value="1"/>
</dbReference>
<dbReference type="PANTHER" id="PTHR14614:SF156">
    <property type="entry name" value="PROTEIN-LYSINE N-METHYLTRANSFERASE EFM2"/>
    <property type="match status" value="1"/>
</dbReference>
<organism evidence="2 3">
    <name type="scientific">Kazachstania africana (strain ATCC 22294 / BCRC 22015 / CBS 2517 / CECT 1963 / NBRC 1671 / NRRL Y-8276)</name>
    <name type="common">Yeast</name>
    <name type="synonym">Kluyveromyces africanus</name>
    <dbReference type="NCBI Taxonomy" id="1071382"/>
    <lineage>
        <taxon>Eukaryota</taxon>
        <taxon>Fungi</taxon>
        <taxon>Dikarya</taxon>
        <taxon>Ascomycota</taxon>
        <taxon>Saccharomycotina</taxon>
        <taxon>Saccharomycetes</taxon>
        <taxon>Saccharomycetales</taxon>
        <taxon>Saccharomycetaceae</taxon>
        <taxon>Kazachstania</taxon>
    </lineage>
</organism>
<dbReference type="HOGENOM" id="CLU_049351_1_0_1"/>
<dbReference type="RefSeq" id="XP_003956551.1">
    <property type="nucleotide sequence ID" value="XM_003956502.1"/>
</dbReference>
<sequence length="391" mass="45019">MFDPLDLYEVAEANVEETLTFVESNSVGAPEYYENKIDDDSPIDILDLPSIRYAPENVVLCVLRLLRPNTQVNFHADTEGVVSIDSIRKQKEISENVMDEVINWYGPNARLNTVEKIFTKIPSNSLSKDTLLSYYTSVLKHFTDNKDIVKEVTLRISENCGRNAMPSTYREFQINNLKKIVKLFEPSLTNDNLGWKTWGSSLILSNILCDRIDENFLKSFNGKRILELGSGTGLVGISVASKLEEIGVLDEYEIYLTDLPEIVTNLEKNISINQLANRVVSDVLDWTNPESFVSNYGDTRFDVLLISDPIYSSKHPQWVVNMIDNFLSQDNHQARCYLQIPIRDKFANERENLKKLLVDKNFEVVKEMYSKGFDDWGEVKYYYRELKRKSD</sequence>